<accession>A0A179H8G8</accession>
<gene>
    <name evidence="1" type="ORF">VFPBJ_00028</name>
</gene>
<comment type="caution">
    <text evidence="1">The sequence shown here is derived from an EMBL/GenBank/DDBJ whole genome shotgun (WGS) entry which is preliminary data.</text>
</comment>
<evidence type="ECO:0000313" key="1">
    <source>
        <dbReference type="EMBL" id="OAQ85988.1"/>
    </source>
</evidence>
<dbReference type="Proteomes" id="UP000078240">
    <property type="component" value="Unassembled WGS sequence"/>
</dbReference>
<dbReference type="EMBL" id="LSBH01000001">
    <property type="protein sequence ID" value="OAQ85988.1"/>
    <property type="molecule type" value="Genomic_DNA"/>
</dbReference>
<organism evidence="1 2">
    <name type="scientific">Purpureocillium lilacinum</name>
    <name type="common">Paecilomyces lilacinus</name>
    <dbReference type="NCBI Taxonomy" id="33203"/>
    <lineage>
        <taxon>Eukaryota</taxon>
        <taxon>Fungi</taxon>
        <taxon>Dikarya</taxon>
        <taxon>Ascomycota</taxon>
        <taxon>Pezizomycotina</taxon>
        <taxon>Sordariomycetes</taxon>
        <taxon>Hypocreomycetidae</taxon>
        <taxon>Hypocreales</taxon>
        <taxon>Ophiocordycipitaceae</taxon>
        <taxon>Purpureocillium</taxon>
    </lineage>
</organism>
<sequence>MGSSRHHVVGYSQQWVYPETRSSVDNAHALAGGEGAQVGITLSLNSTSVSLPAPHTLQTLHTRSITVPLLAHSNTGTTSQSSRAKSAALSLLHHGNNRVNKLTQQTVPHGWMVPSCIWLAWLCPSVRVLQYSFPVGPPEF</sequence>
<reference evidence="1 2" key="1">
    <citation type="submission" date="2016-01" db="EMBL/GenBank/DDBJ databases">
        <title>Biosynthesis of antibiotic leucinostatins and their inhibition on Phytophthora in bio-control Purpureocillium lilacinum.</title>
        <authorList>
            <person name="Wang G."/>
            <person name="Liu Z."/>
            <person name="Lin R."/>
            <person name="Li E."/>
            <person name="Mao Z."/>
            <person name="Ling J."/>
            <person name="Yin W."/>
            <person name="Xie B."/>
        </authorList>
    </citation>
    <scope>NUCLEOTIDE SEQUENCE [LARGE SCALE GENOMIC DNA]</scope>
    <source>
        <strain evidence="1">PLBJ-1</strain>
    </source>
</reference>
<dbReference type="AlphaFoldDB" id="A0A179H8G8"/>
<protein>
    <submittedName>
        <fullName evidence="1">Uncharacterized protein</fullName>
    </submittedName>
</protein>
<evidence type="ECO:0000313" key="2">
    <source>
        <dbReference type="Proteomes" id="UP000078240"/>
    </source>
</evidence>
<proteinExistence type="predicted"/>
<name>A0A179H8G8_PURLI</name>